<organism evidence="1 2">
    <name type="scientific">Thiothrix lacustris</name>
    <dbReference type="NCBI Taxonomy" id="525917"/>
    <lineage>
        <taxon>Bacteria</taxon>
        <taxon>Pseudomonadati</taxon>
        <taxon>Pseudomonadota</taxon>
        <taxon>Gammaproteobacteria</taxon>
        <taxon>Thiotrichales</taxon>
        <taxon>Thiotrichaceae</taxon>
        <taxon>Thiothrix</taxon>
    </lineage>
</organism>
<gene>
    <name evidence="1" type="ORF">BWK73_54325</name>
</gene>
<proteinExistence type="predicted"/>
<accession>A0A1Y1Q6N5</accession>
<sequence>MNNLPHPPDRFFADIRGILADARKQAYTSVRTIMVQAYSQAQPEFQSDTLTTGEFIKDPYVLEFLDLPETGLYRESTLEAAIITK</sequence>
<name>A0A1Y1Q6N5_9GAMM</name>
<dbReference type="EMBL" id="MTEJ01000804">
    <property type="protein sequence ID" value="OQW97494.1"/>
    <property type="molecule type" value="Genomic_DNA"/>
</dbReference>
<comment type="caution">
    <text evidence="1">The sequence shown here is derived from an EMBL/GenBank/DDBJ whole genome shotgun (WGS) entry which is preliminary data.</text>
</comment>
<dbReference type="Proteomes" id="UP000192491">
    <property type="component" value="Unassembled WGS sequence"/>
</dbReference>
<protein>
    <submittedName>
        <fullName evidence="1">Uncharacterized protein</fullName>
    </submittedName>
</protein>
<reference evidence="1 2" key="1">
    <citation type="submission" date="2017-01" db="EMBL/GenBank/DDBJ databases">
        <title>Novel large sulfur bacteria in the metagenomes of groundwater-fed chemosynthetic microbial mats in the Lake Huron basin.</title>
        <authorList>
            <person name="Sharrar A.M."/>
            <person name="Flood B.E."/>
            <person name="Bailey J.V."/>
            <person name="Jones D.S."/>
            <person name="Biddanda B."/>
            <person name="Ruberg S.A."/>
            <person name="Marcus D.N."/>
            <person name="Dick G.J."/>
        </authorList>
    </citation>
    <scope>NUCLEOTIDE SEQUENCE [LARGE SCALE GENOMIC DNA]</scope>
    <source>
        <strain evidence="1">A8</strain>
    </source>
</reference>
<dbReference type="AlphaFoldDB" id="A0A1Y1Q6N5"/>
<feature type="non-terminal residue" evidence="1">
    <location>
        <position position="85"/>
    </location>
</feature>
<evidence type="ECO:0000313" key="2">
    <source>
        <dbReference type="Proteomes" id="UP000192491"/>
    </source>
</evidence>
<evidence type="ECO:0000313" key="1">
    <source>
        <dbReference type="EMBL" id="OQW97494.1"/>
    </source>
</evidence>